<feature type="transmembrane region" description="Helical" evidence="1">
    <location>
        <begin position="159"/>
        <end position="183"/>
    </location>
</feature>
<dbReference type="RefSeq" id="WP_086382843.1">
    <property type="nucleotide sequence ID" value="NZ_NBTY01000148.1"/>
</dbReference>
<sequence length="783" mass="85492">MLTSLLSPPVTPAVRLSFHRRSMELQKPLSTVTMAFTVVAFVIFVIARAQVTGLELPLWPRLMCALALSLLVAAIPRATSTFVFGLIGAAYVVVLQIGVMMNVTGVEQPLYWMLPAGMVVPICAAPLWLTPRHFVLGTTAFYMAGIPFVFSVPFTHDDWVLCAMWVAIGIPTATTFHFGFYWFRLNHFLLEEKLIALAATDPLTQLLNRRAFLEQAGQMLSAPRSGDEIVSAIFLDVDRFKSLNDQYGHARGDDALLQVTQVIKGAIPPEAIAGRLGGEEFAVLVPTAGTHQATELADSLRIRIAGILRPDGFLTASFGVAHRRGHETAIALLDRADEALLRAKHAGRNRVFVERVSSVARVRATAIDENIDAQADATPGADSVRHWGPFELSTHFQPLYSLSHQKQVGFEVLLRGRDHEGQPVQPELLFAPQSNPDVIELDSLTHHLHFNNARKRLPQDTWLFLNVAPSTFIQPGYEQTLANMASAAGLNPGSIVLEILESEGVSAEELALAAWRYRGCGFLIAVDDFGAGHSNLDRLLRIQPDFVKLDGELIRAKSRASDQPLLSTIVSLLHRADMLVVVEGIETTEELVLAVESNVDFAQGFLLGRPSANIPAADAVMRRIDHAFDVIAEGRIARASRFEAQLSPYLAMVRAAAAALSDGAQVHEAIAPMTAFALCRRCFVLDQTGRIVGQEFVGQAGPGGDFRLGPLRSTQSARWDHRPYYWKAVANMGTAVFCQPYLSLTSGRASVGVTMAVQRDGEVMVVGSELDWTSPHLAWPAGE</sequence>
<dbReference type="SMART" id="SM00052">
    <property type="entry name" value="EAL"/>
    <property type="match status" value="1"/>
</dbReference>
<dbReference type="InterPro" id="IPR001633">
    <property type="entry name" value="EAL_dom"/>
</dbReference>
<dbReference type="EMBL" id="NBTY01000148">
    <property type="protein sequence ID" value="OTP69644.1"/>
    <property type="molecule type" value="Genomic_DNA"/>
</dbReference>
<evidence type="ECO:0000259" key="3">
    <source>
        <dbReference type="PROSITE" id="PS50887"/>
    </source>
</evidence>
<dbReference type="PANTHER" id="PTHR33121:SF76">
    <property type="entry name" value="SIGNALING PROTEIN"/>
    <property type="match status" value="1"/>
</dbReference>
<feature type="transmembrane region" description="Helical" evidence="1">
    <location>
        <begin position="28"/>
        <end position="46"/>
    </location>
</feature>
<dbReference type="Gene3D" id="3.30.450.20">
    <property type="entry name" value="PAS domain"/>
    <property type="match status" value="1"/>
</dbReference>
<evidence type="ECO:0000259" key="2">
    <source>
        <dbReference type="PROSITE" id="PS50883"/>
    </source>
</evidence>
<dbReference type="SUPFAM" id="SSF141868">
    <property type="entry name" value="EAL domain-like"/>
    <property type="match status" value="1"/>
</dbReference>
<dbReference type="CDD" id="cd01949">
    <property type="entry name" value="GGDEF"/>
    <property type="match status" value="1"/>
</dbReference>
<feature type="domain" description="GGDEF" evidence="3">
    <location>
        <begin position="228"/>
        <end position="356"/>
    </location>
</feature>
<dbReference type="Proteomes" id="UP000194546">
    <property type="component" value="Unassembled WGS sequence"/>
</dbReference>
<dbReference type="SMART" id="SM00267">
    <property type="entry name" value="GGDEF"/>
    <property type="match status" value="1"/>
</dbReference>
<dbReference type="InterPro" id="IPR043128">
    <property type="entry name" value="Rev_trsase/Diguanyl_cyclase"/>
</dbReference>
<dbReference type="InterPro" id="IPR035919">
    <property type="entry name" value="EAL_sf"/>
</dbReference>
<dbReference type="FunFam" id="3.30.70.270:FF:000001">
    <property type="entry name" value="Diguanylate cyclase domain protein"/>
    <property type="match status" value="1"/>
</dbReference>
<gene>
    <name evidence="4" type="ORF">PAMC26510_26710</name>
</gene>
<dbReference type="PROSITE" id="PS50887">
    <property type="entry name" value="GGDEF"/>
    <property type="match status" value="1"/>
</dbReference>
<dbReference type="Gene3D" id="3.20.20.450">
    <property type="entry name" value="EAL domain"/>
    <property type="match status" value="1"/>
</dbReference>
<evidence type="ECO:0000313" key="5">
    <source>
        <dbReference type="Proteomes" id="UP000194546"/>
    </source>
</evidence>
<dbReference type="Pfam" id="PF00563">
    <property type="entry name" value="EAL"/>
    <property type="match status" value="1"/>
</dbReference>
<dbReference type="InterPro" id="IPR050706">
    <property type="entry name" value="Cyclic-di-GMP_PDE-like"/>
</dbReference>
<dbReference type="AlphaFoldDB" id="A0A242MEB7"/>
<dbReference type="InterPro" id="IPR000160">
    <property type="entry name" value="GGDEF_dom"/>
</dbReference>
<feature type="transmembrane region" description="Helical" evidence="1">
    <location>
        <begin position="58"/>
        <end position="76"/>
    </location>
</feature>
<keyword evidence="1" id="KW-1133">Transmembrane helix</keyword>
<evidence type="ECO:0000256" key="1">
    <source>
        <dbReference type="SAM" id="Phobius"/>
    </source>
</evidence>
<feature type="domain" description="EAL" evidence="2">
    <location>
        <begin position="373"/>
        <end position="624"/>
    </location>
</feature>
<feature type="transmembrane region" description="Helical" evidence="1">
    <location>
        <begin position="110"/>
        <end position="128"/>
    </location>
</feature>
<dbReference type="NCBIfam" id="TIGR00254">
    <property type="entry name" value="GGDEF"/>
    <property type="match status" value="1"/>
</dbReference>
<dbReference type="CDD" id="cd01948">
    <property type="entry name" value="EAL"/>
    <property type="match status" value="1"/>
</dbReference>
<dbReference type="Pfam" id="PF00990">
    <property type="entry name" value="GGDEF"/>
    <property type="match status" value="1"/>
</dbReference>
<keyword evidence="1" id="KW-0812">Transmembrane</keyword>
<feature type="transmembrane region" description="Helical" evidence="1">
    <location>
        <begin position="134"/>
        <end position="152"/>
    </location>
</feature>
<accession>A0A242MEB7</accession>
<dbReference type="InterPro" id="IPR029787">
    <property type="entry name" value="Nucleotide_cyclase"/>
</dbReference>
<dbReference type="Gene3D" id="3.30.70.270">
    <property type="match status" value="1"/>
</dbReference>
<keyword evidence="1" id="KW-0472">Membrane</keyword>
<evidence type="ECO:0000313" key="4">
    <source>
        <dbReference type="EMBL" id="OTP69644.1"/>
    </source>
</evidence>
<name>A0A242MEB7_CABSO</name>
<dbReference type="GO" id="GO:0071111">
    <property type="term" value="F:cyclic-guanylate-specific phosphodiesterase activity"/>
    <property type="evidence" value="ECO:0007669"/>
    <property type="project" value="InterPro"/>
</dbReference>
<reference evidence="4 5" key="1">
    <citation type="submission" date="2017-03" db="EMBL/GenBank/DDBJ databases">
        <title>Genome analysis of strain PAMC 26510.</title>
        <authorList>
            <person name="Oh H.-M."/>
            <person name="Yang J.-A."/>
        </authorList>
    </citation>
    <scope>NUCLEOTIDE SEQUENCE [LARGE SCALE GENOMIC DNA]</scope>
    <source>
        <strain evidence="4 5">PAMC 26510</strain>
    </source>
</reference>
<dbReference type="PROSITE" id="PS50883">
    <property type="entry name" value="EAL"/>
    <property type="match status" value="1"/>
</dbReference>
<organism evidence="4 5">
    <name type="scientific">Caballeronia sordidicola</name>
    <name type="common">Burkholderia sordidicola</name>
    <dbReference type="NCBI Taxonomy" id="196367"/>
    <lineage>
        <taxon>Bacteria</taxon>
        <taxon>Pseudomonadati</taxon>
        <taxon>Pseudomonadota</taxon>
        <taxon>Betaproteobacteria</taxon>
        <taxon>Burkholderiales</taxon>
        <taxon>Burkholderiaceae</taxon>
        <taxon>Caballeronia</taxon>
    </lineage>
</organism>
<dbReference type="SUPFAM" id="SSF55073">
    <property type="entry name" value="Nucleotide cyclase"/>
    <property type="match status" value="1"/>
</dbReference>
<feature type="transmembrane region" description="Helical" evidence="1">
    <location>
        <begin position="82"/>
        <end position="103"/>
    </location>
</feature>
<protein>
    <submittedName>
        <fullName evidence="4">Sensory box/GGDEF family protein</fullName>
    </submittedName>
</protein>
<dbReference type="PANTHER" id="PTHR33121">
    <property type="entry name" value="CYCLIC DI-GMP PHOSPHODIESTERASE PDEF"/>
    <property type="match status" value="1"/>
</dbReference>
<proteinExistence type="predicted"/>
<comment type="caution">
    <text evidence="4">The sequence shown here is derived from an EMBL/GenBank/DDBJ whole genome shotgun (WGS) entry which is preliminary data.</text>
</comment>